<evidence type="ECO:0000256" key="7">
    <source>
        <dbReference type="HAMAP-Rule" id="MF_01217"/>
    </source>
</evidence>
<dbReference type="UniPathway" id="UPA00094"/>
<evidence type="ECO:0000256" key="4">
    <source>
        <dbReference type="ARBA" id="ARBA00022832"/>
    </source>
</evidence>
<dbReference type="Proteomes" id="UP000184440">
    <property type="component" value="Unassembled WGS sequence"/>
</dbReference>
<feature type="modified residue" description="O-(pantetheine 4'-phosphoryl)serine" evidence="7">
    <location>
        <position position="39"/>
    </location>
</feature>
<evidence type="ECO:0000256" key="1">
    <source>
        <dbReference type="ARBA" id="ARBA00022450"/>
    </source>
</evidence>
<dbReference type="Gene3D" id="1.10.1200.10">
    <property type="entry name" value="ACP-like"/>
    <property type="match status" value="1"/>
</dbReference>
<dbReference type="SUPFAM" id="SSF47336">
    <property type="entry name" value="ACP-like"/>
    <property type="match status" value="1"/>
</dbReference>
<protein>
    <recommendedName>
        <fullName evidence="7">Acyl carrier protein</fullName>
        <shortName evidence="7">ACP</shortName>
    </recommendedName>
</protein>
<evidence type="ECO:0000259" key="8">
    <source>
        <dbReference type="PROSITE" id="PS50075"/>
    </source>
</evidence>
<comment type="function">
    <text evidence="7">Carrier of the growing fatty acid chain in fatty acid biosynthesis.</text>
</comment>
<dbReference type="GO" id="GO:0000036">
    <property type="term" value="F:acyl carrier activity"/>
    <property type="evidence" value="ECO:0007669"/>
    <property type="project" value="UniProtKB-UniRule"/>
</dbReference>
<sequence length="82" mass="8787">METQSTFDAFVAILDDVAGLDPASVRADDAFGDDLDVDSLTMVEVLMSVEDRFGVTVSEDTVRSLHTVGDMVAHLEKAVLPS</sequence>
<keyword evidence="3 7" id="KW-0597">Phosphoprotein</keyword>
<dbReference type="HAMAP" id="MF_01217">
    <property type="entry name" value="Acyl_carrier"/>
    <property type="match status" value="1"/>
</dbReference>
<evidence type="ECO:0000313" key="9">
    <source>
        <dbReference type="EMBL" id="SHN47314.1"/>
    </source>
</evidence>
<dbReference type="GO" id="GO:0000035">
    <property type="term" value="F:acyl binding"/>
    <property type="evidence" value="ECO:0007669"/>
    <property type="project" value="TreeGrafter"/>
</dbReference>
<keyword evidence="6 7" id="KW-0275">Fatty acid biosynthesis</keyword>
<dbReference type="GO" id="GO:0009245">
    <property type="term" value="P:lipid A biosynthetic process"/>
    <property type="evidence" value="ECO:0007669"/>
    <property type="project" value="TreeGrafter"/>
</dbReference>
<dbReference type="EMBL" id="FRCS01000022">
    <property type="protein sequence ID" value="SHN47314.1"/>
    <property type="molecule type" value="Genomic_DNA"/>
</dbReference>
<reference evidence="9 10" key="1">
    <citation type="submission" date="2016-11" db="EMBL/GenBank/DDBJ databases">
        <authorList>
            <person name="Jaros S."/>
            <person name="Januszkiewicz K."/>
            <person name="Wedrychowicz H."/>
        </authorList>
    </citation>
    <scope>NUCLEOTIDE SEQUENCE [LARGE SCALE GENOMIC DNA]</scope>
    <source>
        <strain evidence="9 10">DSM 46144</strain>
    </source>
</reference>
<keyword evidence="10" id="KW-1185">Reference proteome</keyword>
<evidence type="ECO:0000256" key="3">
    <source>
        <dbReference type="ARBA" id="ARBA00022553"/>
    </source>
</evidence>
<evidence type="ECO:0000313" key="10">
    <source>
        <dbReference type="Proteomes" id="UP000184440"/>
    </source>
</evidence>
<dbReference type="GO" id="GO:0005829">
    <property type="term" value="C:cytosol"/>
    <property type="evidence" value="ECO:0007669"/>
    <property type="project" value="TreeGrafter"/>
</dbReference>
<comment type="pathway">
    <text evidence="7">Lipid metabolism; fatty acid biosynthesis.</text>
</comment>
<name>A0A1M7RM29_9ACTN</name>
<dbReference type="InterPro" id="IPR036736">
    <property type="entry name" value="ACP-like_sf"/>
</dbReference>
<evidence type="ECO:0000256" key="6">
    <source>
        <dbReference type="ARBA" id="ARBA00023160"/>
    </source>
</evidence>
<dbReference type="PROSITE" id="PS50075">
    <property type="entry name" value="CARRIER"/>
    <property type="match status" value="1"/>
</dbReference>
<gene>
    <name evidence="7" type="primary">acpP</name>
    <name evidence="9" type="ORF">SAMN05443668_12252</name>
</gene>
<dbReference type="PANTHER" id="PTHR20863:SF76">
    <property type="entry name" value="CARRIER DOMAIN-CONTAINING PROTEIN"/>
    <property type="match status" value="1"/>
</dbReference>
<accession>A0A1M7RM29</accession>
<proteinExistence type="inferred from homology"/>
<evidence type="ECO:0000256" key="5">
    <source>
        <dbReference type="ARBA" id="ARBA00023098"/>
    </source>
</evidence>
<comment type="subcellular location">
    <subcellularLocation>
        <location evidence="7">Cytoplasm</location>
    </subcellularLocation>
</comment>
<dbReference type="RefSeq" id="WP_073265047.1">
    <property type="nucleotide sequence ID" value="NZ_FRCS01000022.1"/>
</dbReference>
<keyword evidence="5 7" id="KW-0443">Lipid metabolism</keyword>
<dbReference type="STRING" id="134849.SAMN05443668_12252"/>
<organism evidence="9 10">
    <name type="scientific">Cryptosporangium aurantiacum</name>
    <dbReference type="NCBI Taxonomy" id="134849"/>
    <lineage>
        <taxon>Bacteria</taxon>
        <taxon>Bacillati</taxon>
        <taxon>Actinomycetota</taxon>
        <taxon>Actinomycetes</taxon>
        <taxon>Cryptosporangiales</taxon>
        <taxon>Cryptosporangiaceae</taxon>
        <taxon>Cryptosporangium</taxon>
    </lineage>
</organism>
<keyword evidence="1 7" id="KW-0596">Phosphopantetheine</keyword>
<keyword evidence="2 7" id="KW-0444">Lipid biosynthesis</keyword>
<keyword evidence="4 7" id="KW-0276">Fatty acid metabolism</keyword>
<comment type="PTM">
    <text evidence="7">4'-phosphopantetheine is transferred from CoA to a specific serine of apo-ACP by AcpS. This modification is essential for activity because fatty acids are bound in thioester linkage to the sulfhydryl of the prosthetic group.</text>
</comment>
<comment type="similarity">
    <text evidence="7">Belongs to the acyl carrier protein (ACP) family.</text>
</comment>
<dbReference type="PANTHER" id="PTHR20863">
    <property type="entry name" value="ACYL CARRIER PROTEIN"/>
    <property type="match status" value="1"/>
</dbReference>
<dbReference type="InterPro" id="IPR009081">
    <property type="entry name" value="PP-bd_ACP"/>
</dbReference>
<keyword evidence="7" id="KW-0963">Cytoplasm</keyword>
<dbReference type="OrthoDB" id="4288508at2"/>
<dbReference type="AlphaFoldDB" id="A0A1M7RM29"/>
<dbReference type="InterPro" id="IPR003231">
    <property type="entry name" value="ACP"/>
</dbReference>
<evidence type="ECO:0000256" key="2">
    <source>
        <dbReference type="ARBA" id="ARBA00022516"/>
    </source>
</evidence>
<dbReference type="Pfam" id="PF00550">
    <property type="entry name" value="PP-binding"/>
    <property type="match status" value="1"/>
</dbReference>
<feature type="domain" description="Carrier" evidence="8">
    <location>
        <begin position="1"/>
        <end position="79"/>
    </location>
</feature>
<dbReference type="GO" id="GO:0016020">
    <property type="term" value="C:membrane"/>
    <property type="evidence" value="ECO:0007669"/>
    <property type="project" value="GOC"/>
</dbReference>